<evidence type="ECO:0000256" key="2">
    <source>
        <dbReference type="SAM" id="Phobius"/>
    </source>
</evidence>
<feature type="compositionally biased region" description="Pro residues" evidence="1">
    <location>
        <begin position="1"/>
        <end position="20"/>
    </location>
</feature>
<feature type="compositionally biased region" description="Basic and acidic residues" evidence="1">
    <location>
        <begin position="141"/>
        <end position="151"/>
    </location>
</feature>
<keyword evidence="4" id="KW-1185">Reference proteome</keyword>
<feature type="compositionally biased region" description="Polar residues" evidence="1">
    <location>
        <begin position="162"/>
        <end position="174"/>
    </location>
</feature>
<feature type="transmembrane region" description="Helical" evidence="2">
    <location>
        <begin position="205"/>
        <end position="228"/>
    </location>
</feature>
<keyword evidence="2" id="KW-0812">Transmembrane</keyword>
<keyword evidence="2" id="KW-1133">Transmembrane helix</keyword>
<evidence type="ECO:0000256" key="1">
    <source>
        <dbReference type="SAM" id="MobiDB-lite"/>
    </source>
</evidence>
<reference evidence="3 4" key="1">
    <citation type="journal article" date="2018" name="Nat. Ecol. Evol.">
        <title>Pezizomycetes genomes reveal the molecular basis of ectomycorrhizal truffle lifestyle.</title>
        <authorList>
            <person name="Murat C."/>
            <person name="Payen T."/>
            <person name="Noel B."/>
            <person name="Kuo A."/>
            <person name="Morin E."/>
            <person name="Chen J."/>
            <person name="Kohler A."/>
            <person name="Krizsan K."/>
            <person name="Balestrini R."/>
            <person name="Da Silva C."/>
            <person name="Montanini B."/>
            <person name="Hainaut M."/>
            <person name="Levati E."/>
            <person name="Barry K.W."/>
            <person name="Belfiori B."/>
            <person name="Cichocki N."/>
            <person name="Clum A."/>
            <person name="Dockter R.B."/>
            <person name="Fauchery L."/>
            <person name="Guy J."/>
            <person name="Iotti M."/>
            <person name="Le Tacon F."/>
            <person name="Lindquist E.A."/>
            <person name="Lipzen A."/>
            <person name="Malagnac F."/>
            <person name="Mello A."/>
            <person name="Molinier V."/>
            <person name="Miyauchi S."/>
            <person name="Poulain J."/>
            <person name="Riccioni C."/>
            <person name="Rubini A."/>
            <person name="Sitrit Y."/>
            <person name="Splivallo R."/>
            <person name="Traeger S."/>
            <person name="Wang M."/>
            <person name="Zifcakova L."/>
            <person name="Wipf D."/>
            <person name="Zambonelli A."/>
            <person name="Paolocci F."/>
            <person name="Nowrousian M."/>
            <person name="Ottonello S."/>
            <person name="Baldrian P."/>
            <person name="Spatafora J.W."/>
            <person name="Henrissat B."/>
            <person name="Nagy L.G."/>
            <person name="Aury J.M."/>
            <person name="Wincker P."/>
            <person name="Grigoriev I.V."/>
            <person name="Bonfante P."/>
            <person name="Martin F.M."/>
        </authorList>
    </citation>
    <scope>NUCLEOTIDE SEQUENCE [LARGE SCALE GENOMIC DNA]</scope>
    <source>
        <strain evidence="3 4">RN42</strain>
    </source>
</reference>
<dbReference type="EMBL" id="ML119811">
    <property type="protein sequence ID" value="RPA73792.1"/>
    <property type="molecule type" value="Genomic_DNA"/>
</dbReference>
<feature type="compositionally biased region" description="Polar residues" evidence="1">
    <location>
        <begin position="130"/>
        <end position="139"/>
    </location>
</feature>
<feature type="region of interest" description="Disordered" evidence="1">
    <location>
        <begin position="1"/>
        <end position="29"/>
    </location>
</feature>
<name>A0A3N4HIN3_ASCIM</name>
<proteinExistence type="predicted"/>
<evidence type="ECO:0000313" key="3">
    <source>
        <dbReference type="EMBL" id="RPA73792.1"/>
    </source>
</evidence>
<protein>
    <submittedName>
        <fullName evidence="3">Uncharacterized protein</fullName>
    </submittedName>
</protein>
<accession>A0A3N4HIN3</accession>
<feature type="compositionally biased region" description="Acidic residues" evidence="1">
    <location>
        <begin position="152"/>
        <end position="161"/>
    </location>
</feature>
<dbReference type="Proteomes" id="UP000275078">
    <property type="component" value="Unassembled WGS sequence"/>
</dbReference>
<keyword evidence="2" id="KW-0472">Membrane</keyword>
<gene>
    <name evidence="3" type="ORF">BJ508DRAFT_366592</name>
</gene>
<sequence length="296" mass="31171">MSSPPPPAPGAVPKLEPPTDPGTAANSMRDKIIAMQAEGGIDGKITQYPTAYKPPEPANAEATSVIVQFVKFKKKDQPPFTVVINVADPSLIQAVITPPPDGKGEPKAVSVQPLPAAPTPEKPNADPETPKNQPGTPESPNGKDKPNSEPKGEDEDDDDEQSPTNSSTGASPAMTTYYDIKQNPIYTGVLPPPTSKAEKSSNNTALIGATAAFAALFALSLLALFLLWRRRKKTTRHDPETYSSPTSSLTEKAPAIVGAAPRGGNVEDGPVPDFYLVPQDDNTLSNAFNGSYQCGC</sequence>
<evidence type="ECO:0000313" key="4">
    <source>
        <dbReference type="Proteomes" id="UP000275078"/>
    </source>
</evidence>
<dbReference type="AlphaFoldDB" id="A0A3N4HIN3"/>
<feature type="region of interest" description="Disordered" evidence="1">
    <location>
        <begin position="89"/>
        <end position="176"/>
    </location>
</feature>
<organism evidence="3 4">
    <name type="scientific">Ascobolus immersus RN42</name>
    <dbReference type="NCBI Taxonomy" id="1160509"/>
    <lineage>
        <taxon>Eukaryota</taxon>
        <taxon>Fungi</taxon>
        <taxon>Dikarya</taxon>
        <taxon>Ascomycota</taxon>
        <taxon>Pezizomycotina</taxon>
        <taxon>Pezizomycetes</taxon>
        <taxon>Pezizales</taxon>
        <taxon>Ascobolaceae</taxon>
        <taxon>Ascobolus</taxon>
    </lineage>
</organism>